<sequence length="440" mass="51965">MRTQILPDEDTDSFVLLQRFCRKCFTRWIYFKLSGKVLAKLCFAELSSHLKSIKNRFNGKKKDSKLKQAMKGLDSFLTTHYSFRYNQITEQCEFHDKHKFDKYRVVDEREFNTLVINAIEEGVNCMDRDMRRYLGSSRIPSFHPVTAYLEHLPHWDGHDRVSELARSVSDETQWVEVFHIWMLGMVMQWSGKNRMHGNCLIPILVNPLQGLKKSTFCRSLLPPALRGYYTDDFDVTREGDALRKMRSLALINIDEFNRMEEGKLARLKNLVQMSGLSMRRPFQSSYSQQPRLSSFIGTSNFCDLLTDSSGNRRFYPVMTKGSIRLPRINYKQLYAQLRDELKHNRRYWLSPTEEQAVSLRNDAFLRRPIEESLFYSCFSLPRDGEKFQRWTIGQIYEVMKRASPETMRDVKMRVFGKHLALMGVKKLRTHYGDQYLLNRL</sequence>
<proteinExistence type="predicted"/>
<feature type="domain" description="Virulence-associated protein E-like" evidence="1">
    <location>
        <begin position="149"/>
        <end position="363"/>
    </location>
</feature>
<reference evidence="3 4" key="2">
    <citation type="submission" date="2008-10" db="EMBL/GenBank/DDBJ databases">
        <authorList>
            <person name="Fulton L."/>
            <person name="Clifton S."/>
            <person name="Fulton B."/>
            <person name="Xu J."/>
            <person name="Minx P."/>
            <person name="Pepin K.H."/>
            <person name="Johnson M."/>
            <person name="Thiruvilangam P."/>
            <person name="Bhonagiri V."/>
            <person name="Nash W.E."/>
            <person name="Mardis E.R."/>
            <person name="Wilson R.K."/>
        </authorList>
    </citation>
    <scope>NUCLEOTIDE SEQUENCE [LARGE SCALE GENOMIC DNA]</scope>
    <source>
        <strain evidence="3 4">DSM 17855</strain>
    </source>
</reference>
<dbReference type="InterPro" id="IPR007936">
    <property type="entry name" value="VapE-like_dom"/>
</dbReference>
<gene>
    <name evidence="3" type="ORF">BACDOR_01197</name>
</gene>
<accession>B6VV90</accession>
<reference evidence="3 4" key="1">
    <citation type="submission" date="2008-10" db="EMBL/GenBank/DDBJ databases">
        <title>Draft genome sequence of Bacteroides dorei (DSM 17855).</title>
        <authorList>
            <person name="Sudarsanam P."/>
            <person name="Ley R."/>
            <person name="Guruge J."/>
            <person name="Turnbaugh P.J."/>
            <person name="Mahowald M."/>
            <person name="Liep D."/>
            <person name="Gordon J."/>
        </authorList>
    </citation>
    <scope>NUCLEOTIDE SEQUENCE [LARGE SCALE GENOMIC DNA]</scope>
    <source>
        <strain evidence="3 4">DSM 17855</strain>
    </source>
</reference>
<dbReference type="InterPro" id="IPR024450">
    <property type="entry name" value="DUF3874"/>
</dbReference>
<evidence type="ECO:0000313" key="3">
    <source>
        <dbReference type="EMBL" id="EEB26314.1"/>
    </source>
</evidence>
<dbReference type="EMBL" id="ABWZ01000021">
    <property type="protein sequence ID" value="EEB26314.1"/>
    <property type="molecule type" value="Genomic_DNA"/>
</dbReference>
<organism evidence="3 4">
    <name type="scientific">Phocaeicola dorei DSM 17855</name>
    <dbReference type="NCBI Taxonomy" id="483217"/>
    <lineage>
        <taxon>Bacteria</taxon>
        <taxon>Pseudomonadati</taxon>
        <taxon>Bacteroidota</taxon>
        <taxon>Bacteroidia</taxon>
        <taxon>Bacteroidales</taxon>
        <taxon>Bacteroidaceae</taxon>
        <taxon>Phocaeicola</taxon>
    </lineage>
</organism>
<dbReference type="HOGENOM" id="CLU_024375_0_0_10"/>
<dbReference type="Proteomes" id="UP000004849">
    <property type="component" value="Unassembled WGS sequence"/>
</dbReference>
<evidence type="ECO:0000313" key="4">
    <source>
        <dbReference type="Proteomes" id="UP000004849"/>
    </source>
</evidence>
<feature type="domain" description="DUF3874" evidence="2">
    <location>
        <begin position="367"/>
        <end position="436"/>
    </location>
</feature>
<evidence type="ECO:0000259" key="2">
    <source>
        <dbReference type="Pfam" id="PF12990"/>
    </source>
</evidence>
<dbReference type="Pfam" id="PF12990">
    <property type="entry name" value="DUF3874"/>
    <property type="match status" value="1"/>
</dbReference>
<dbReference type="PANTHER" id="PTHR34985">
    <property type="entry name" value="SLR0554 PROTEIN"/>
    <property type="match status" value="1"/>
</dbReference>
<dbReference type="PANTHER" id="PTHR34985:SF1">
    <property type="entry name" value="SLR0554 PROTEIN"/>
    <property type="match status" value="1"/>
</dbReference>
<dbReference type="AlphaFoldDB" id="B6VV90"/>
<dbReference type="Pfam" id="PF05272">
    <property type="entry name" value="VapE-like_dom"/>
    <property type="match status" value="1"/>
</dbReference>
<evidence type="ECO:0000259" key="1">
    <source>
        <dbReference type="Pfam" id="PF05272"/>
    </source>
</evidence>
<protein>
    <submittedName>
        <fullName evidence="3">Uncharacterized protein</fullName>
    </submittedName>
</protein>
<name>B6VV90_9BACT</name>